<keyword evidence="3" id="KW-1185">Reference proteome</keyword>
<organism evidence="2 3">
    <name type="scientific">Blumeria graminis f. sp. tritici</name>
    <dbReference type="NCBI Taxonomy" id="62690"/>
    <lineage>
        <taxon>Eukaryota</taxon>
        <taxon>Fungi</taxon>
        <taxon>Dikarya</taxon>
        <taxon>Ascomycota</taxon>
        <taxon>Pezizomycotina</taxon>
        <taxon>Leotiomycetes</taxon>
        <taxon>Erysiphales</taxon>
        <taxon>Erysiphaceae</taxon>
        <taxon>Blumeria</taxon>
    </lineage>
</organism>
<name>A0A9X9LCB5_BLUGR</name>
<protein>
    <submittedName>
        <fullName evidence="2">BgtTE-56029</fullName>
    </submittedName>
</protein>
<sequence>MVSSLLSLGTPLPSLVYCLALIRAASQKYPQWASTQRYHFSVATSVNPAPSLETLYTTLHDHFHGSVNRILILILIRDKMKG</sequence>
<dbReference type="AlphaFoldDB" id="A0A9X9LCB5"/>
<feature type="signal peptide" evidence="1">
    <location>
        <begin position="1"/>
        <end position="27"/>
    </location>
</feature>
<dbReference type="Proteomes" id="UP000324639">
    <property type="component" value="Chromosome Bgt_-04"/>
</dbReference>
<reference evidence="2 3" key="1">
    <citation type="submission" date="2018-08" db="EMBL/GenBank/DDBJ databases">
        <authorList>
            <person name="Muller C M."/>
        </authorList>
    </citation>
    <scope>NUCLEOTIDE SEQUENCE [LARGE SCALE GENOMIC DNA]</scope>
</reference>
<keyword evidence="1" id="KW-0732">Signal</keyword>
<gene>
    <name evidence="2" type="ORF">BGT96224V316_LOCUS2668</name>
</gene>
<accession>A0A9X9LCB5</accession>
<evidence type="ECO:0000313" key="2">
    <source>
        <dbReference type="EMBL" id="VCU41398.1"/>
    </source>
</evidence>
<feature type="chain" id="PRO_5040950904" evidence="1">
    <location>
        <begin position="28"/>
        <end position="82"/>
    </location>
</feature>
<dbReference type="EMBL" id="LR026987">
    <property type="protein sequence ID" value="VCU41398.1"/>
    <property type="molecule type" value="Genomic_DNA"/>
</dbReference>
<evidence type="ECO:0000256" key="1">
    <source>
        <dbReference type="SAM" id="SignalP"/>
    </source>
</evidence>
<evidence type="ECO:0000313" key="3">
    <source>
        <dbReference type="Proteomes" id="UP000324639"/>
    </source>
</evidence>
<proteinExistence type="predicted"/>